<dbReference type="Pfam" id="PF01841">
    <property type="entry name" value="Transglut_core"/>
    <property type="match status" value="1"/>
</dbReference>
<gene>
    <name evidence="3" type="ORF">FNF29_01481</name>
</gene>
<dbReference type="AlphaFoldDB" id="A0A5A8CSG6"/>
<dbReference type="Proteomes" id="UP000323011">
    <property type="component" value="Unassembled WGS sequence"/>
</dbReference>
<feature type="region of interest" description="Disordered" evidence="1">
    <location>
        <begin position="1"/>
        <end position="105"/>
    </location>
</feature>
<evidence type="ECO:0000313" key="3">
    <source>
        <dbReference type="EMBL" id="KAA0156065.1"/>
    </source>
</evidence>
<dbReference type="SUPFAM" id="SSF54001">
    <property type="entry name" value="Cysteine proteinases"/>
    <property type="match status" value="1"/>
</dbReference>
<comment type="caution">
    <text evidence="3">The sequence shown here is derived from an EMBL/GenBank/DDBJ whole genome shotgun (WGS) entry which is preliminary data.</text>
</comment>
<proteinExistence type="predicted"/>
<evidence type="ECO:0000256" key="1">
    <source>
        <dbReference type="SAM" id="MobiDB-lite"/>
    </source>
</evidence>
<dbReference type="InterPro" id="IPR002931">
    <property type="entry name" value="Transglutaminase-like"/>
</dbReference>
<accession>A0A5A8CSG6</accession>
<feature type="domain" description="Transglutaminase-like" evidence="2">
    <location>
        <begin position="305"/>
        <end position="375"/>
    </location>
</feature>
<dbReference type="EMBL" id="VLTN01000005">
    <property type="protein sequence ID" value="KAA0156065.1"/>
    <property type="molecule type" value="Genomic_DNA"/>
</dbReference>
<feature type="compositionally biased region" description="Low complexity" evidence="1">
    <location>
        <begin position="16"/>
        <end position="38"/>
    </location>
</feature>
<reference evidence="3 4" key="1">
    <citation type="submission" date="2019-07" db="EMBL/GenBank/DDBJ databases">
        <title>Genomes of Cafeteria roenbergensis.</title>
        <authorList>
            <person name="Fischer M.G."/>
            <person name="Hackl T."/>
            <person name="Roman M."/>
        </authorList>
    </citation>
    <scope>NUCLEOTIDE SEQUENCE [LARGE SCALE GENOMIC DNA]</scope>
    <source>
        <strain evidence="3 4">BVI</strain>
    </source>
</reference>
<evidence type="ECO:0000313" key="4">
    <source>
        <dbReference type="Proteomes" id="UP000323011"/>
    </source>
</evidence>
<dbReference type="InterPro" id="IPR038765">
    <property type="entry name" value="Papain-like_cys_pep_sf"/>
</dbReference>
<name>A0A5A8CSG6_CAFRO</name>
<keyword evidence="4" id="KW-1185">Reference proteome</keyword>
<sequence length="774" mass="79959">MAAELSAHGEPSSQEAVEAAAAAASAAKAATGNGLASARAADDVFGGRLGRSVRDGNVENDDDNDEFGGGGDGREDLLSPAHVAPTPTSAGSGAGGFKPSASARTAGAGAASDAAWLKSLADPRPAEPSNGLRPGSVAAWRFARLMGPGRRGALLSVDRVWRPDAAGDPGTWSVRSTWASSPFVRHTYKDSVTSAATTAELSARFVTTKLPHGCEPLLTAAVARVPWDSIGSTSVLSTATLLETRVVDLSQGPVPESFYPVYRGTAPYLSPRARACFTSDDALDRDALLAAFRAKKHPVDRLPGEPDFQFVGRVRQALKAVLTYNLPASDRENSGQPASSAILSGVGKCVHFAGCLVAAVRAGGVPARVLTTRTVSGAEGADIQRLAAAHGQGDLGALPVAPAGAAAASRAAVAPRSVEWKPDAPARIALAALARIVQRIDASARRQGATRARLAALARAMETAKPGEPWWSGLADTGVNRRVVNAALSANPVAQLSRIPSVRLALELGHMHLRVRAAIAAVVTGLLTRSLADAICGEAEQPDAGCARSETIAKALRVSAEFGTASFHATADCWIEGVGWCPIEPQLSDSSAPLGASRGDELCVGVVACPSPAQLCDVAVIRPHFGREGRIFASLARAGAAASLDRMQFGTLLADALGLGGSAAASSQRDALARRALAVMGKREDDSVSADDLRALAEGPAGRLLARLVAWRLCEQSASLLWAASLSPARLSDSADPAGIDCVTRTRVACEEPQVRTANPLVFLESECVRNRRL</sequence>
<evidence type="ECO:0000259" key="2">
    <source>
        <dbReference type="Pfam" id="PF01841"/>
    </source>
</evidence>
<organism evidence="3 4">
    <name type="scientific">Cafeteria roenbergensis</name>
    <name type="common">Marine flagellate</name>
    <dbReference type="NCBI Taxonomy" id="33653"/>
    <lineage>
        <taxon>Eukaryota</taxon>
        <taxon>Sar</taxon>
        <taxon>Stramenopiles</taxon>
        <taxon>Bigyra</taxon>
        <taxon>Opalozoa</taxon>
        <taxon>Bicosoecida</taxon>
        <taxon>Cafeteriaceae</taxon>
        <taxon>Cafeteria</taxon>
    </lineage>
</organism>
<protein>
    <recommendedName>
        <fullName evidence="2">Transglutaminase-like domain-containing protein</fullName>
    </recommendedName>
</protein>